<dbReference type="InterPro" id="IPR013341">
    <property type="entry name" value="Mandelate_racemase_N_dom"/>
</dbReference>
<proteinExistence type="predicted"/>
<dbReference type="CDD" id="cd03316">
    <property type="entry name" value="MR_like"/>
    <property type="match status" value="1"/>
</dbReference>
<sequence>MKITRVEAIPVRQSSTIELINDSAQDGIIIKVHTDEGITGIGEVDSAPWVVKSIIDTPSSHRICRGLGEMLIGENPFEIERIWEKLYVGSTFYGRRGVVIHAISGIDIALWDIMGKALNLPVYKLLGGAQRGKVRAYASTLMPYTPQEAYDETKKWVEQGYTAIKLGWGGFEQGNREIVELVKASREAAGPNIDLLFDLGFIPSDDHPIDAASRMALVKELEPFAPYWIEEPLFADDYEGYRKLAESTSIRIAGGENETTRYGFKELIEQGGVDIVQPDVTRCGGLSEAKRIAQLAHAHHITCVPHAWSSGIVVAASLHLVTAIPNGALLEYCVAETPIRQEMLLSDVTVKDGYAEITDKPGLGVELNEEALEKYRCDR</sequence>
<dbReference type="Proteomes" id="UP000029409">
    <property type="component" value="Chromosome"/>
</dbReference>
<comment type="cofactor">
    <cofactor evidence="1">
        <name>Mg(2+)</name>
        <dbReference type="ChEBI" id="CHEBI:18420"/>
    </cofactor>
</comment>
<dbReference type="GO" id="GO:0000287">
    <property type="term" value="F:magnesium ion binding"/>
    <property type="evidence" value="ECO:0007669"/>
    <property type="project" value="TreeGrafter"/>
</dbReference>
<dbReference type="SUPFAM" id="SSF54826">
    <property type="entry name" value="Enolase N-terminal domain-like"/>
    <property type="match status" value="1"/>
</dbReference>
<dbReference type="EMBL" id="CP009288">
    <property type="protein sequence ID" value="AIQ14423.1"/>
    <property type="molecule type" value="Genomic_DNA"/>
</dbReference>
<dbReference type="PANTHER" id="PTHR13794">
    <property type="entry name" value="ENOLASE SUPERFAMILY, MANDELATE RACEMASE"/>
    <property type="match status" value="1"/>
</dbReference>
<organism evidence="5 6">
    <name type="scientific">Paenibacillus durus</name>
    <name type="common">Paenibacillus azotofixans</name>
    <dbReference type="NCBI Taxonomy" id="44251"/>
    <lineage>
        <taxon>Bacteria</taxon>
        <taxon>Bacillati</taxon>
        <taxon>Bacillota</taxon>
        <taxon>Bacilli</taxon>
        <taxon>Bacillales</taxon>
        <taxon>Paenibacillaceae</taxon>
        <taxon>Paenibacillus</taxon>
    </lineage>
</organism>
<keyword evidence="3" id="KW-0460">Magnesium</keyword>
<dbReference type="SUPFAM" id="SSF51604">
    <property type="entry name" value="Enolase C-terminal domain-like"/>
    <property type="match status" value="1"/>
</dbReference>
<dbReference type="STRING" id="44251.PDUR_22850"/>
<dbReference type="SMART" id="SM00922">
    <property type="entry name" value="MR_MLE"/>
    <property type="match status" value="1"/>
</dbReference>
<dbReference type="SFLD" id="SFLDG00179">
    <property type="entry name" value="mandelate_racemase"/>
    <property type="match status" value="1"/>
</dbReference>
<evidence type="ECO:0000313" key="6">
    <source>
        <dbReference type="Proteomes" id="UP000029409"/>
    </source>
</evidence>
<dbReference type="PROSITE" id="PS00908">
    <property type="entry name" value="MR_MLE_1"/>
    <property type="match status" value="1"/>
</dbReference>
<dbReference type="GO" id="GO:0016836">
    <property type="term" value="F:hydro-lyase activity"/>
    <property type="evidence" value="ECO:0007669"/>
    <property type="project" value="TreeGrafter"/>
</dbReference>
<dbReference type="Pfam" id="PF02746">
    <property type="entry name" value="MR_MLE_N"/>
    <property type="match status" value="1"/>
</dbReference>
<dbReference type="PANTHER" id="PTHR13794:SF58">
    <property type="entry name" value="MITOCHONDRIAL ENOLASE SUPERFAMILY MEMBER 1"/>
    <property type="match status" value="1"/>
</dbReference>
<dbReference type="KEGG" id="pdu:PDUR_22850"/>
<dbReference type="Gene3D" id="3.20.20.120">
    <property type="entry name" value="Enolase-like C-terminal domain"/>
    <property type="match status" value="1"/>
</dbReference>
<dbReference type="eggNOG" id="COG4948">
    <property type="taxonomic scope" value="Bacteria"/>
</dbReference>
<dbReference type="Gene3D" id="3.30.390.10">
    <property type="entry name" value="Enolase-like, N-terminal domain"/>
    <property type="match status" value="1"/>
</dbReference>
<evidence type="ECO:0000259" key="4">
    <source>
        <dbReference type="SMART" id="SM00922"/>
    </source>
</evidence>
<dbReference type="RefSeq" id="WP_042208194.1">
    <property type="nucleotide sequence ID" value="NZ_CP009288.1"/>
</dbReference>
<keyword evidence="2" id="KW-0479">Metal-binding</keyword>
<dbReference type="Pfam" id="PF13378">
    <property type="entry name" value="MR_MLE_C"/>
    <property type="match status" value="1"/>
</dbReference>
<dbReference type="AlphaFoldDB" id="A0A089HVS5"/>
<evidence type="ECO:0000256" key="2">
    <source>
        <dbReference type="ARBA" id="ARBA00022723"/>
    </source>
</evidence>
<accession>A0A089HVS5</accession>
<dbReference type="InterPro" id="IPR013342">
    <property type="entry name" value="Mandelate_racemase_C"/>
</dbReference>
<dbReference type="OrthoDB" id="9775391at2"/>
<dbReference type="InterPro" id="IPR018110">
    <property type="entry name" value="Mandel_Rmase/mucon_lact_enz_CS"/>
</dbReference>
<dbReference type="InterPro" id="IPR046945">
    <property type="entry name" value="RHMD-like"/>
</dbReference>
<dbReference type="InterPro" id="IPR029065">
    <property type="entry name" value="Enolase_C-like"/>
</dbReference>
<evidence type="ECO:0000313" key="5">
    <source>
        <dbReference type="EMBL" id="AIQ14423.1"/>
    </source>
</evidence>
<keyword evidence="6" id="KW-1185">Reference proteome</keyword>
<feature type="domain" description="Mandelate racemase/muconate lactonizing enzyme C-terminal" evidence="4">
    <location>
        <begin position="146"/>
        <end position="251"/>
    </location>
</feature>
<dbReference type="GO" id="GO:0016052">
    <property type="term" value="P:carbohydrate catabolic process"/>
    <property type="evidence" value="ECO:0007669"/>
    <property type="project" value="TreeGrafter"/>
</dbReference>
<dbReference type="GO" id="GO:0009063">
    <property type="term" value="P:amino acid catabolic process"/>
    <property type="evidence" value="ECO:0007669"/>
    <property type="project" value="InterPro"/>
</dbReference>
<dbReference type="InterPro" id="IPR029017">
    <property type="entry name" value="Enolase-like_N"/>
</dbReference>
<reference evidence="5 6" key="1">
    <citation type="submission" date="2014-08" db="EMBL/GenBank/DDBJ databases">
        <title>Comparative genomics of the Paenibacillus odorifer group.</title>
        <authorList>
            <person name="den Bakker H.C."/>
            <person name="Tsai Y.-C."/>
            <person name="Martin N."/>
            <person name="Korlach J."/>
            <person name="Wiedmann M."/>
        </authorList>
    </citation>
    <scope>NUCLEOTIDE SEQUENCE [LARGE SCALE GENOMIC DNA]</scope>
    <source>
        <strain evidence="5 6">DSM 1735</strain>
    </source>
</reference>
<protein>
    <recommendedName>
        <fullName evidence="4">Mandelate racemase/muconate lactonizing enzyme C-terminal domain-containing protein</fullName>
    </recommendedName>
</protein>
<evidence type="ECO:0000256" key="3">
    <source>
        <dbReference type="ARBA" id="ARBA00022842"/>
    </source>
</evidence>
<dbReference type="InterPro" id="IPR036849">
    <property type="entry name" value="Enolase-like_C_sf"/>
</dbReference>
<dbReference type="SFLD" id="SFLDS00001">
    <property type="entry name" value="Enolase"/>
    <property type="match status" value="1"/>
</dbReference>
<name>A0A089HVS5_PAEDU</name>
<evidence type="ECO:0000256" key="1">
    <source>
        <dbReference type="ARBA" id="ARBA00001946"/>
    </source>
</evidence>
<gene>
    <name evidence="5" type="ORF">PDUR_22850</name>
</gene>